<proteinExistence type="predicted"/>
<dbReference type="EMBL" id="NCKW01000091">
    <property type="protein sequence ID" value="POM81396.1"/>
    <property type="molecule type" value="Genomic_DNA"/>
</dbReference>
<name>A0A2P4YUF3_9STRA</name>
<dbReference type="AlphaFoldDB" id="A0A2P4YUF3"/>
<accession>A0A2P4YUF3</accession>
<dbReference type="OrthoDB" id="116571at2759"/>
<gene>
    <name evidence="1" type="ORF">PHPALM_645</name>
</gene>
<organism evidence="1 2">
    <name type="scientific">Phytophthora palmivora</name>
    <dbReference type="NCBI Taxonomy" id="4796"/>
    <lineage>
        <taxon>Eukaryota</taxon>
        <taxon>Sar</taxon>
        <taxon>Stramenopiles</taxon>
        <taxon>Oomycota</taxon>
        <taxon>Peronosporomycetes</taxon>
        <taxon>Peronosporales</taxon>
        <taxon>Peronosporaceae</taxon>
        <taxon>Phytophthora</taxon>
    </lineage>
</organism>
<evidence type="ECO:0000313" key="1">
    <source>
        <dbReference type="EMBL" id="POM81396.1"/>
    </source>
</evidence>
<evidence type="ECO:0000313" key="2">
    <source>
        <dbReference type="Proteomes" id="UP000237271"/>
    </source>
</evidence>
<reference evidence="1 2" key="1">
    <citation type="journal article" date="2017" name="Genome Biol. Evol.">
        <title>Phytophthora megakarya and P. palmivora, closely related causal agents of cacao black pod rot, underwent increases in genome sizes and gene numbers by different mechanisms.</title>
        <authorList>
            <person name="Ali S.S."/>
            <person name="Shao J."/>
            <person name="Lary D.J."/>
            <person name="Kronmiller B."/>
            <person name="Shen D."/>
            <person name="Strem M.D."/>
            <person name="Amoako-Attah I."/>
            <person name="Akrofi A.Y."/>
            <person name="Begoude B.A."/>
            <person name="Ten Hoopen G.M."/>
            <person name="Coulibaly K."/>
            <person name="Kebe B.I."/>
            <person name="Melnick R.L."/>
            <person name="Guiltinan M.J."/>
            <person name="Tyler B.M."/>
            <person name="Meinhardt L.W."/>
            <person name="Bailey B.A."/>
        </authorList>
    </citation>
    <scope>NUCLEOTIDE SEQUENCE [LARGE SCALE GENOMIC DNA]</scope>
    <source>
        <strain evidence="2">sbr112.9</strain>
    </source>
</reference>
<dbReference type="Proteomes" id="UP000237271">
    <property type="component" value="Unassembled WGS sequence"/>
</dbReference>
<protein>
    <submittedName>
        <fullName evidence="1">Uncharacterized protein</fullName>
    </submittedName>
</protein>
<comment type="caution">
    <text evidence="1">The sequence shown here is derived from an EMBL/GenBank/DDBJ whole genome shotgun (WGS) entry which is preliminary data.</text>
</comment>
<sequence>MVAFTVYKSSKYLFDCVGATDAAPRAYPTVDLEALEALRLNAVDVVKRMDYAELDKLIECCRKHPPQTIVEPATHGDIAPFQDFAKYLKVRQRVSGVQGGWACWMEGSICSAV</sequence>
<keyword evidence="2" id="KW-1185">Reference proteome</keyword>